<dbReference type="Gene3D" id="3.50.80.20">
    <property type="entry name" value="D-Ala-D-Ala carboxypeptidase C, peptidase S13"/>
    <property type="match status" value="1"/>
</dbReference>
<sequence>MPERAVERGRTVAERDPDHTRGSLVGWVSAALALLLVAVVGGWQLGWLADLLGDDADQPIDPASVAPPPGLDVPPVRKPRAVAPAADAGRLDLAAVESALAGNLSDRDLGRSVLAAVAPLTGNSERFSYSSSGAEVGIPASTTKVVTSAVALFLLGPDHVFETRTVLERGGGTPQLVLVGGGDPFLLSSPQSQWGTSTEATFAPKKADVVTLARQTARSLRYDGVRRVRLGYDDSLFSGPTANPHWRADYIPDDVVSPITALWADEGRDPIGYGKVSDPSLTAAVLFADALADAGITVVGTPEATVADDGAGDVASVSSAPLAQIVQRIIEVSDNEATEVLLRHVGLADQGDGSFIGGQAAVERVLRANGIGMHGSVLYDGSGLSRENLMSPRLLVDVIRWAASDDQPDLRAVITSLPVAGFTGSLADRFDQGAAEGPGRVRAKTGTLTGVTSLAGIAVDLDGSIVVFAMIADKVRDNRGGLAEISMDNAAAALGACYCSR</sequence>
<keyword evidence="4" id="KW-0121">Carboxypeptidase</keyword>
<name>A0A417Y1Y3_9ACTN</name>
<organism evidence="4 5">
    <name type="scientific">Nocardioides immobilis</name>
    <dbReference type="NCBI Taxonomy" id="2049295"/>
    <lineage>
        <taxon>Bacteria</taxon>
        <taxon>Bacillati</taxon>
        <taxon>Actinomycetota</taxon>
        <taxon>Actinomycetes</taxon>
        <taxon>Propionibacteriales</taxon>
        <taxon>Nocardioidaceae</taxon>
        <taxon>Nocardioides</taxon>
    </lineage>
</organism>
<dbReference type="GO" id="GO:0000270">
    <property type="term" value="P:peptidoglycan metabolic process"/>
    <property type="evidence" value="ECO:0007669"/>
    <property type="project" value="TreeGrafter"/>
</dbReference>
<evidence type="ECO:0000256" key="2">
    <source>
        <dbReference type="ARBA" id="ARBA00022801"/>
    </source>
</evidence>
<accession>A0A417Y1Y3</accession>
<keyword evidence="3" id="KW-1133">Transmembrane helix</keyword>
<dbReference type="GO" id="GO:0009002">
    <property type="term" value="F:serine-type D-Ala-D-Ala carboxypeptidase activity"/>
    <property type="evidence" value="ECO:0007669"/>
    <property type="project" value="UniProtKB-EC"/>
</dbReference>
<feature type="transmembrane region" description="Helical" evidence="3">
    <location>
        <begin position="24"/>
        <end position="43"/>
    </location>
</feature>
<dbReference type="Pfam" id="PF02113">
    <property type="entry name" value="Peptidase_S13"/>
    <property type="match status" value="2"/>
</dbReference>
<proteinExistence type="inferred from homology"/>
<keyword evidence="3" id="KW-0812">Transmembrane</keyword>
<comment type="similarity">
    <text evidence="1">Belongs to the peptidase S13 family.</text>
</comment>
<dbReference type="PANTHER" id="PTHR30023:SF0">
    <property type="entry name" value="PENICILLIN-SENSITIVE CARBOXYPEPTIDASE A"/>
    <property type="match status" value="1"/>
</dbReference>
<dbReference type="Proteomes" id="UP000283644">
    <property type="component" value="Unassembled WGS sequence"/>
</dbReference>
<dbReference type="AlphaFoldDB" id="A0A417Y1Y3"/>
<dbReference type="SUPFAM" id="SSF56601">
    <property type="entry name" value="beta-lactamase/transpeptidase-like"/>
    <property type="match status" value="1"/>
</dbReference>
<dbReference type="PANTHER" id="PTHR30023">
    <property type="entry name" value="D-ALANYL-D-ALANINE CARBOXYPEPTIDASE"/>
    <property type="match status" value="1"/>
</dbReference>
<dbReference type="InterPro" id="IPR000667">
    <property type="entry name" value="Peptidase_S13"/>
</dbReference>
<protein>
    <submittedName>
        <fullName evidence="4">D-alanyl-D-alanine carboxypeptidase/D-alanyl-D-alanine-endopeptidase</fullName>
        <ecNumber evidence="4">3.4.16.4</ecNumber>
    </submittedName>
</protein>
<comment type="caution">
    <text evidence="4">The sequence shown here is derived from an EMBL/GenBank/DDBJ whole genome shotgun (WGS) entry which is preliminary data.</text>
</comment>
<keyword evidence="3" id="KW-0472">Membrane</keyword>
<keyword evidence="5" id="KW-1185">Reference proteome</keyword>
<keyword evidence="4" id="KW-0645">Protease</keyword>
<dbReference type="EC" id="3.4.16.4" evidence="4"/>
<gene>
    <name evidence="4" type="primary">dacB</name>
    <name evidence="4" type="ORF">D0Z08_13005</name>
</gene>
<dbReference type="NCBIfam" id="TIGR00666">
    <property type="entry name" value="PBP4"/>
    <property type="match status" value="1"/>
</dbReference>
<reference evidence="4 5" key="1">
    <citation type="submission" date="2018-09" db="EMBL/GenBank/DDBJ databases">
        <title>Genome sequencing of Nocardioides immobilis CCTCC AB 2017083 for comparison to Nocardioides silvaticus.</title>
        <authorList>
            <person name="Li C."/>
            <person name="Wang G."/>
        </authorList>
    </citation>
    <scope>NUCLEOTIDE SEQUENCE [LARGE SCALE GENOMIC DNA]</scope>
    <source>
        <strain evidence="4 5">CCTCC AB 2017083</strain>
    </source>
</reference>
<dbReference type="EMBL" id="QXGH01000016">
    <property type="protein sequence ID" value="RHW26678.1"/>
    <property type="molecule type" value="Genomic_DNA"/>
</dbReference>
<evidence type="ECO:0000256" key="3">
    <source>
        <dbReference type="SAM" id="Phobius"/>
    </source>
</evidence>
<keyword evidence="2 4" id="KW-0378">Hydrolase</keyword>
<evidence type="ECO:0000313" key="4">
    <source>
        <dbReference type="EMBL" id="RHW26678.1"/>
    </source>
</evidence>
<dbReference type="InterPro" id="IPR012338">
    <property type="entry name" value="Beta-lactam/transpept-like"/>
</dbReference>
<evidence type="ECO:0000313" key="5">
    <source>
        <dbReference type="Proteomes" id="UP000283644"/>
    </source>
</evidence>
<evidence type="ECO:0000256" key="1">
    <source>
        <dbReference type="ARBA" id="ARBA00006096"/>
    </source>
</evidence>
<dbReference type="Gene3D" id="3.40.710.10">
    <property type="entry name" value="DD-peptidase/beta-lactamase superfamily"/>
    <property type="match status" value="1"/>
</dbReference>
<dbReference type="PRINTS" id="PR00922">
    <property type="entry name" value="DADACBPTASE3"/>
</dbReference>
<dbReference type="GO" id="GO:0006508">
    <property type="term" value="P:proteolysis"/>
    <property type="evidence" value="ECO:0007669"/>
    <property type="project" value="InterPro"/>
</dbReference>